<name>A0A4Y2QHW8_ARAVE</name>
<evidence type="ECO:0000313" key="2">
    <source>
        <dbReference type="EMBL" id="GBN62865.1"/>
    </source>
</evidence>
<protein>
    <submittedName>
        <fullName evidence="2">Uncharacterized protein</fullName>
    </submittedName>
</protein>
<organism evidence="2 3">
    <name type="scientific">Araneus ventricosus</name>
    <name type="common">Orbweaver spider</name>
    <name type="synonym">Epeira ventricosa</name>
    <dbReference type="NCBI Taxonomy" id="182803"/>
    <lineage>
        <taxon>Eukaryota</taxon>
        <taxon>Metazoa</taxon>
        <taxon>Ecdysozoa</taxon>
        <taxon>Arthropoda</taxon>
        <taxon>Chelicerata</taxon>
        <taxon>Arachnida</taxon>
        <taxon>Araneae</taxon>
        <taxon>Araneomorphae</taxon>
        <taxon>Entelegynae</taxon>
        <taxon>Araneoidea</taxon>
        <taxon>Araneidae</taxon>
        <taxon>Araneus</taxon>
    </lineage>
</organism>
<gene>
    <name evidence="2" type="ORF">AVEN_150214_1</name>
</gene>
<dbReference type="AlphaFoldDB" id="A0A4Y2QHW8"/>
<dbReference type="EMBL" id="BGPR01013926">
    <property type="protein sequence ID" value="GBN62865.1"/>
    <property type="molecule type" value="Genomic_DNA"/>
</dbReference>
<accession>A0A4Y2QHW8</accession>
<comment type="caution">
    <text evidence="2">The sequence shown here is derived from an EMBL/GenBank/DDBJ whole genome shotgun (WGS) entry which is preliminary data.</text>
</comment>
<reference evidence="2 3" key="1">
    <citation type="journal article" date="2019" name="Sci. Rep.">
        <title>Orb-weaving spider Araneus ventricosus genome elucidates the spidroin gene catalogue.</title>
        <authorList>
            <person name="Kono N."/>
            <person name="Nakamura H."/>
            <person name="Ohtoshi R."/>
            <person name="Moran D.A.P."/>
            <person name="Shinohara A."/>
            <person name="Yoshida Y."/>
            <person name="Fujiwara M."/>
            <person name="Mori M."/>
            <person name="Tomita M."/>
            <person name="Arakawa K."/>
        </authorList>
    </citation>
    <scope>NUCLEOTIDE SEQUENCE [LARGE SCALE GENOMIC DNA]</scope>
</reference>
<evidence type="ECO:0000256" key="1">
    <source>
        <dbReference type="SAM" id="MobiDB-lite"/>
    </source>
</evidence>
<evidence type="ECO:0000313" key="3">
    <source>
        <dbReference type="Proteomes" id="UP000499080"/>
    </source>
</evidence>
<sequence>MVTKFVGKVTKFVAKSPKWSPSRQNGRQARRQRQGSRNGRCPLLHTYPCKTPSPTIRLAGRNATILLCNNIITMLRVLSFVDSEEKKREEYAFLPCRKFDADLQCW</sequence>
<dbReference type="Proteomes" id="UP000499080">
    <property type="component" value="Unassembled WGS sequence"/>
</dbReference>
<keyword evidence="3" id="KW-1185">Reference proteome</keyword>
<feature type="region of interest" description="Disordered" evidence="1">
    <location>
        <begin position="16"/>
        <end position="39"/>
    </location>
</feature>
<proteinExistence type="predicted"/>